<sequence length="123" mass="14683">MLVPFTVIASVTIILIVIWVQYMDNLPKNFDEDYCKYNHYRIYQVDEIDRSYYIVKVMKYKLLGIFPMWQMIYDMVDRQTGCCIIKRFSTIENAKKCSDSFYAKYLATMPDKVVSKKTLVIEK</sequence>
<keyword evidence="1" id="KW-1133">Transmembrane helix</keyword>
<feature type="transmembrane region" description="Helical" evidence="1">
    <location>
        <begin position="6"/>
        <end position="22"/>
    </location>
</feature>
<name>A0A8S5PYJ3_9CAUD</name>
<proteinExistence type="predicted"/>
<dbReference type="EMBL" id="BK015533">
    <property type="protein sequence ID" value="DAE11477.1"/>
    <property type="molecule type" value="Genomic_DNA"/>
</dbReference>
<reference evidence="2" key="1">
    <citation type="journal article" date="2021" name="Proc. Natl. Acad. Sci. U.S.A.">
        <title>A Catalog of Tens of Thousands of Viruses from Human Metagenomes Reveals Hidden Associations with Chronic Diseases.</title>
        <authorList>
            <person name="Tisza M.J."/>
            <person name="Buck C.B."/>
        </authorList>
    </citation>
    <scope>NUCLEOTIDE SEQUENCE</scope>
    <source>
        <strain evidence="2">Ctgsk7</strain>
    </source>
</reference>
<evidence type="ECO:0000313" key="2">
    <source>
        <dbReference type="EMBL" id="DAE11477.1"/>
    </source>
</evidence>
<accession>A0A8S5PYJ3</accession>
<keyword evidence="1" id="KW-0472">Membrane</keyword>
<evidence type="ECO:0000256" key="1">
    <source>
        <dbReference type="SAM" id="Phobius"/>
    </source>
</evidence>
<protein>
    <submittedName>
        <fullName evidence="2">Uncharacterized protein</fullName>
    </submittedName>
</protein>
<organism evidence="2">
    <name type="scientific">Myoviridae sp. ctgsk7</name>
    <dbReference type="NCBI Taxonomy" id="2825151"/>
    <lineage>
        <taxon>Viruses</taxon>
        <taxon>Duplodnaviria</taxon>
        <taxon>Heunggongvirae</taxon>
        <taxon>Uroviricota</taxon>
        <taxon>Caudoviricetes</taxon>
    </lineage>
</organism>
<keyword evidence="1" id="KW-0812">Transmembrane</keyword>